<keyword evidence="16" id="KW-0539">Nucleus</keyword>
<evidence type="ECO:0000256" key="14">
    <source>
        <dbReference type="ARBA" id="ARBA00023159"/>
    </source>
</evidence>
<evidence type="ECO:0000256" key="8">
    <source>
        <dbReference type="ARBA" id="ARBA00022553"/>
    </source>
</evidence>
<evidence type="ECO:0000256" key="9">
    <source>
        <dbReference type="ARBA" id="ARBA00022703"/>
    </source>
</evidence>
<evidence type="ECO:0000256" key="7">
    <source>
        <dbReference type="ARBA" id="ARBA00022490"/>
    </source>
</evidence>
<gene>
    <name evidence="23" type="ORF">XENOCAPTIV_026948</name>
</gene>
<keyword evidence="11" id="KW-0862">Zinc</keyword>
<feature type="chain" id="PRO_5047261256" description="Cellular tumor antigen p53" evidence="21">
    <location>
        <begin position="25"/>
        <end position="164"/>
    </location>
</feature>
<keyword evidence="10" id="KW-0479">Metal-binding</keyword>
<keyword evidence="9" id="KW-0053">Apoptosis</keyword>
<dbReference type="EMBL" id="JAHRIN010067287">
    <property type="protein sequence ID" value="MEQ2214248.1"/>
    <property type="molecule type" value="Genomic_DNA"/>
</dbReference>
<keyword evidence="8" id="KW-0597">Phosphoprotein</keyword>
<evidence type="ECO:0000256" key="2">
    <source>
        <dbReference type="ARBA" id="ARBA00004123"/>
    </source>
</evidence>
<evidence type="ECO:0000256" key="1">
    <source>
        <dbReference type="ARBA" id="ARBA00001947"/>
    </source>
</evidence>
<proteinExistence type="inferred from homology"/>
<evidence type="ECO:0000256" key="12">
    <source>
        <dbReference type="ARBA" id="ARBA00023015"/>
    </source>
</evidence>
<keyword evidence="7" id="KW-0963">Cytoplasm</keyword>
<comment type="subcellular location">
    <subcellularLocation>
        <location evidence="3">Cytoplasm</location>
    </subcellularLocation>
    <subcellularLocation>
        <location evidence="2">Nucleus</location>
    </subcellularLocation>
</comment>
<comment type="cofactor">
    <cofactor evidence="1">
        <name>Zn(2+)</name>
        <dbReference type="ChEBI" id="CHEBI:29105"/>
    </cofactor>
</comment>
<evidence type="ECO:0000256" key="20">
    <source>
        <dbReference type="SAM" id="MobiDB-lite"/>
    </source>
</evidence>
<evidence type="ECO:0000256" key="17">
    <source>
        <dbReference type="ARBA" id="ARBA00023306"/>
    </source>
</evidence>
<evidence type="ECO:0000256" key="10">
    <source>
        <dbReference type="ARBA" id="ARBA00022723"/>
    </source>
</evidence>
<dbReference type="InterPro" id="IPR002117">
    <property type="entry name" value="p53_tumour_suppressor"/>
</dbReference>
<keyword evidence="24" id="KW-1185">Reference proteome</keyword>
<dbReference type="Gene3D" id="2.60.40.720">
    <property type="match status" value="1"/>
</dbReference>
<evidence type="ECO:0000256" key="16">
    <source>
        <dbReference type="ARBA" id="ARBA00023242"/>
    </source>
</evidence>
<evidence type="ECO:0000256" key="21">
    <source>
        <dbReference type="SAM" id="SignalP"/>
    </source>
</evidence>
<protein>
    <recommendedName>
        <fullName evidence="6">Cellular tumor antigen p53</fullName>
    </recommendedName>
    <alternativeName>
        <fullName evidence="18">Tumor suppressor p53</fullName>
    </alternativeName>
</protein>
<dbReference type="Pfam" id="PF00870">
    <property type="entry name" value="P53"/>
    <property type="match status" value="1"/>
</dbReference>
<evidence type="ECO:0000313" key="24">
    <source>
        <dbReference type="Proteomes" id="UP001434883"/>
    </source>
</evidence>
<evidence type="ECO:0000256" key="18">
    <source>
        <dbReference type="ARBA" id="ARBA00031653"/>
    </source>
</evidence>
<feature type="signal peptide" evidence="21">
    <location>
        <begin position="1"/>
        <end position="24"/>
    </location>
</feature>
<keyword evidence="14" id="KW-0010">Activator</keyword>
<evidence type="ECO:0000256" key="15">
    <source>
        <dbReference type="ARBA" id="ARBA00023163"/>
    </source>
</evidence>
<feature type="region of interest" description="Disordered" evidence="20">
    <location>
        <begin position="137"/>
        <end position="164"/>
    </location>
</feature>
<comment type="caution">
    <text evidence="23">The sequence shown here is derived from an EMBL/GenBank/DDBJ whole genome shotgun (WGS) entry which is preliminary data.</text>
</comment>
<evidence type="ECO:0000256" key="13">
    <source>
        <dbReference type="ARBA" id="ARBA00023125"/>
    </source>
</evidence>
<organism evidence="23 24">
    <name type="scientific">Xenoophorus captivus</name>
    <dbReference type="NCBI Taxonomy" id="1517983"/>
    <lineage>
        <taxon>Eukaryota</taxon>
        <taxon>Metazoa</taxon>
        <taxon>Chordata</taxon>
        <taxon>Craniata</taxon>
        <taxon>Vertebrata</taxon>
        <taxon>Euteleostomi</taxon>
        <taxon>Actinopterygii</taxon>
        <taxon>Neopterygii</taxon>
        <taxon>Teleostei</taxon>
        <taxon>Neoteleostei</taxon>
        <taxon>Acanthomorphata</taxon>
        <taxon>Ovalentaria</taxon>
        <taxon>Atherinomorphae</taxon>
        <taxon>Cyprinodontiformes</taxon>
        <taxon>Goodeidae</taxon>
        <taxon>Xenoophorus</taxon>
    </lineage>
</organism>
<accession>A0ABV0S1B0</accession>
<keyword evidence="17" id="KW-0131">Cell cycle</keyword>
<comment type="subunit">
    <text evidence="5">Binds DNA as a homotetramer.</text>
</comment>
<keyword evidence="13" id="KW-0238">DNA-binding</keyword>
<evidence type="ECO:0000256" key="6">
    <source>
        <dbReference type="ARBA" id="ARBA00017135"/>
    </source>
</evidence>
<feature type="domain" description="p53 DNA-binding" evidence="22">
    <location>
        <begin position="104"/>
        <end position="140"/>
    </location>
</feature>
<dbReference type="InterPro" id="IPR008967">
    <property type="entry name" value="p53-like_TF_DNA-bd_sf"/>
</dbReference>
<dbReference type="SUPFAM" id="SSF49417">
    <property type="entry name" value="p53-like transcription factors"/>
    <property type="match status" value="1"/>
</dbReference>
<evidence type="ECO:0000259" key="22">
    <source>
        <dbReference type="Pfam" id="PF00870"/>
    </source>
</evidence>
<dbReference type="Proteomes" id="UP001434883">
    <property type="component" value="Unassembled WGS sequence"/>
</dbReference>
<dbReference type="InterPro" id="IPR011615">
    <property type="entry name" value="p53_DNA-bd"/>
</dbReference>
<keyword evidence="15" id="KW-0804">Transcription</keyword>
<dbReference type="InterPro" id="IPR057064">
    <property type="entry name" value="P53_central_site"/>
</dbReference>
<reference evidence="23 24" key="1">
    <citation type="submission" date="2021-06" db="EMBL/GenBank/DDBJ databases">
        <authorList>
            <person name="Palmer J.M."/>
        </authorList>
    </citation>
    <scope>NUCLEOTIDE SEQUENCE [LARGE SCALE GENOMIC DNA]</scope>
    <source>
        <strain evidence="23 24">XC_2019</strain>
        <tissue evidence="23">Muscle</tissue>
    </source>
</reference>
<comment type="function">
    <text evidence="19">Multifunctional transcription factor that induces cell cycle arrest, DNA repair or apoptosis upon binding to its target DNA sequence. Acts as a tumor suppressor in many tumor types; induces growth arrest or apoptosis depending on the physiological circumstances and cell type. Negatively regulates cell division by controlling expression of a set of genes required for this process. One of the activated genes is an inhibitor of cyclin-dependent kinases. Apoptosis induction seems to be mediated either by stimulation of BAX and FAS antigen expression, or by repression of Bcl-2 expression.</text>
</comment>
<dbReference type="PANTHER" id="PTHR11447">
    <property type="entry name" value="CELLULAR TUMOR ANTIGEN P53"/>
    <property type="match status" value="1"/>
</dbReference>
<evidence type="ECO:0000256" key="5">
    <source>
        <dbReference type="ARBA" id="ARBA00011393"/>
    </source>
</evidence>
<name>A0ABV0S1B0_9TELE</name>
<dbReference type="PANTHER" id="PTHR11447:SF6">
    <property type="entry name" value="CELLULAR TUMOR ANTIGEN P53"/>
    <property type="match status" value="1"/>
</dbReference>
<sequence length="164" mass="17938">MMSCTSCCCVALYDLVFYVIAGQAQSLSAFDLLLNEELPGEIPTQEFANPPSSTVPVTTDHAGDFGFELRFQKSGTAKSVTSTLSLSIQSCCFFIRAGFLFQLGSEMTTILLSYMCNSSCMGGMNRRPILTILTLETPENKKPKQEIPAPPSGKRLIRERSDSD</sequence>
<comment type="similarity">
    <text evidence="4">Belongs to the p53 family.</text>
</comment>
<evidence type="ECO:0000256" key="4">
    <source>
        <dbReference type="ARBA" id="ARBA00006167"/>
    </source>
</evidence>
<evidence type="ECO:0000256" key="11">
    <source>
        <dbReference type="ARBA" id="ARBA00022833"/>
    </source>
</evidence>
<evidence type="ECO:0000313" key="23">
    <source>
        <dbReference type="EMBL" id="MEQ2214248.1"/>
    </source>
</evidence>
<evidence type="ECO:0000256" key="3">
    <source>
        <dbReference type="ARBA" id="ARBA00004496"/>
    </source>
</evidence>
<evidence type="ECO:0000256" key="19">
    <source>
        <dbReference type="ARBA" id="ARBA00045328"/>
    </source>
</evidence>
<dbReference type="InterPro" id="IPR012346">
    <property type="entry name" value="p53/RUNT-type_TF_DNA-bd_sf"/>
</dbReference>
<keyword evidence="21" id="KW-0732">Signal</keyword>
<keyword evidence="12" id="KW-0805">Transcription regulation</keyword>
<dbReference type="PROSITE" id="PS00348">
    <property type="entry name" value="P53"/>
    <property type="match status" value="1"/>
</dbReference>